<dbReference type="EMBL" id="QLMG01000003">
    <property type="protein sequence ID" value="RAK21881.1"/>
    <property type="molecule type" value="Genomic_DNA"/>
</dbReference>
<name>A0A327YMY4_9RHOB</name>
<comment type="caution">
    <text evidence="1">The sequence shown here is derived from an EMBL/GenBank/DDBJ whole genome shotgun (WGS) entry which is preliminary data.</text>
</comment>
<dbReference type="SUPFAM" id="SSF52266">
    <property type="entry name" value="SGNH hydrolase"/>
    <property type="match status" value="1"/>
</dbReference>
<proteinExistence type="predicted"/>
<evidence type="ECO:0000313" key="2">
    <source>
        <dbReference type="Proteomes" id="UP000249165"/>
    </source>
</evidence>
<dbReference type="OrthoDB" id="7851395at2"/>
<protein>
    <recommendedName>
        <fullName evidence="3">GDSL-like lipase/acylhydrolase family protein</fullName>
    </recommendedName>
</protein>
<dbReference type="RefSeq" id="WP_111549677.1">
    <property type="nucleotide sequence ID" value="NZ_LIGK01000001.1"/>
</dbReference>
<dbReference type="AlphaFoldDB" id="A0A327YMY4"/>
<evidence type="ECO:0008006" key="3">
    <source>
        <dbReference type="Google" id="ProtNLM"/>
    </source>
</evidence>
<evidence type="ECO:0000313" key="1">
    <source>
        <dbReference type="EMBL" id="RAK21881.1"/>
    </source>
</evidence>
<keyword evidence="2" id="KW-1185">Reference proteome</keyword>
<reference evidence="1 2" key="1">
    <citation type="submission" date="2018-06" db="EMBL/GenBank/DDBJ databases">
        <title>Genomic Encyclopedia of Archaeal and Bacterial Type Strains, Phase II (KMG-II): from individual species to whole genera.</title>
        <authorList>
            <person name="Goeker M."/>
        </authorList>
    </citation>
    <scope>NUCLEOTIDE SEQUENCE [LARGE SCALE GENOMIC DNA]</scope>
    <source>
        <strain evidence="1 2">DSM 22011</strain>
    </source>
</reference>
<dbReference type="Proteomes" id="UP000249165">
    <property type="component" value="Unassembled WGS sequence"/>
</dbReference>
<sequence>MKILITGDSHTGALSQGLAQVRDGLPGGIDIVVKPLGGGHILPTPFFRDAGTYAQIVDPDYRRNFHRLPPHAINADMIALSAPLWPMRVMHQMVWPRHSIDAAIPGGQPISRAVFRRLVMEDQGQVLALCALLQRVGMPVLAVSPPVMFRDHATLRQMAPEHVRAMFDGYRAIMLEELAARHIPVLDVPPDCVDADGFMRPEYRHENPEDEHHANAAFGALMIRQLAALAPSLLARAH</sequence>
<accession>A0A327YMY4</accession>
<organism evidence="1 2">
    <name type="scientific">Salipiger aestuarii</name>
    <dbReference type="NCBI Taxonomy" id="568098"/>
    <lineage>
        <taxon>Bacteria</taxon>
        <taxon>Pseudomonadati</taxon>
        <taxon>Pseudomonadota</taxon>
        <taxon>Alphaproteobacteria</taxon>
        <taxon>Rhodobacterales</taxon>
        <taxon>Roseobacteraceae</taxon>
        <taxon>Salipiger</taxon>
    </lineage>
</organism>
<gene>
    <name evidence="1" type="ORF">ATI53_100337</name>
</gene>